<keyword evidence="1" id="KW-0560">Oxidoreductase</keyword>
<gene>
    <name evidence="3" type="ORF">O9H85_04075</name>
</gene>
<dbReference type="Pfam" id="PF22725">
    <property type="entry name" value="GFO_IDH_MocA_C3"/>
    <property type="match status" value="1"/>
</dbReference>
<dbReference type="InterPro" id="IPR055170">
    <property type="entry name" value="GFO_IDH_MocA-like_dom"/>
</dbReference>
<dbReference type="InterPro" id="IPR050463">
    <property type="entry name" value="Gfo/Idh/MocA_oxidrdct_glycsds"/>
</dbReference>
<evidence type="ECO:0000259" key="2">
    <source>
        <dbReference type="Pfam" id="PF22725"/>
    </source>
</evidence>
<sequence length="365" mass="40480">MQAQDGMNYAPKGKPAPVCEKGAFPFAAIGLDHGHIYGMCNGLIEAGGELKWVYDPDPAKVDKFVQMYPGVKAARSEQEVLQDPSVKLVAGAAITSERCALGMRVMSHGKDYFTDKAPFTTLAQLEQARQKVAETGFKYAVYYSERVHVESAVYAGQLIERGAIGRVLQVSGYGPHRINVPSRPDWFFNREQFGGILCDIGSHQCEQFLFYTGSKDAKVVNSQVANYNHKQFPTFEDFGDCNLVGDNGSTGYFRVDWFTPNGLSTWGDGRTIILGTDGYIELRKYVDIAREKGGGHVYLVNHEGEYHFDVKGKIGYPFFGELIMDCLNRTEIAMTQKHAFKAAELCLAAQRDAKLIEGVGHNEIQ</sequence>
<reference evidence="3 4" key="1">
    <citation type="submission" date="2022-12" db="EMBL/GenBank/DDBJ databases">
        <title>Draft genome sequence of Paenibacillus sp. dW9.</title>
        <authorList>
            <person name="Choi E.-W."/>
            <person name="Kim D.-U."/>
        </authorList>
    </citation>
    <scope>NUCLEOTIDE SEQUENCE [LARGE SCALE GENOMIC DNA]</scope>
    <source>
        <strain evidence="4">dW9</strain>
    </source>
</reference>
<dbReference type="Gene3D" id="3.30.360.10">
    <property type="entry name" value="Dihydrodipicolinate Reductase, domain 2"/>
    <property type="match status" value="1"/>
</dbReference>
<comment type="caution">
    <text evidence="3">The sequence shown here is derived from an EMBL/GenBank/DDBJ whole genome shotgun (WGS) entry which is preliminary data.</text>
</comment>
<evidence type="ECO:0000313" key="3">
    <source>
        <dbReference type="EMBL" id="MCZ8511623.1"/>
    </source>
</evidence>
<accession>A0ABT4Q432</accession>
<dbReference type="PANTHER" id="PTHR43818">
    <property type="entry name" value="BCDNA.GH03377"/>
    <property type="match status" value="1"/>
</dbReference>
<dbReference type="SUPFAM" id="SSF51735">
    <property type="entry name" value="NAD(P)-binding Rossmann-fold domains"/>
    <property type="match status" value="1"/>
</dbReference>
<dbReference type="Proteomes" id="UP001527882">
    <property type="component" value="Unassembled WGS sequence"/>
</dbReference>
<organism evidence="3 4">
    <name type="scientific">Paenibacillus gyeongsangnamensis</name>
    <dbReference type="NCBI Taxonomy" id="3388067"/>
    <lineage>
        <taxon>Bacteria</taxon>
        <taxon>Bacillati</taxon>
        <taxon>Bacillota</taxon>
        <taxon>Bacilli</taxon>
        <taxon>Bacillales</taxon>
        <taxon>Paenibacillaceae</taxon>
        <taxon>Paenibacillus</taxon>
    </lineage>
</organism>
<feature type="domain" description="GFO/IDH/MocA-like oxidoreductase" evidence="2">
    <location>
        <begin position="155"/>
        <end position="281"/>
    </location>
</feature>
<dbReference type="SUPFAM" id="SSF55347">
    <property type="entry name" value="Glyceraldehyde-3-phosphate dehydrogenase-like, C-terminal domain"/>
    <property type="match status" value="1"/>
</dbReference>
<dbReference type="InterPro" id="IPR036291">
    <property type="entry name" value="NAD(P)-bd_dom_sf"/>
</dbReference>
<dbReference type="RefSeq" id="WP_269880021.1">
    <property type="nucleotide sequence ID" value="NZ_JAQAGZ010000002.1"/>
</dbReference>
<name>A0ABT4Q432_9BACL</name>
<dbReference type="PANTHER" id="PTHR43818:SF11">
    <property type="entry name" value="BCDNA.GH03377"/>
    <property type="match status" value="1"/>
</dbReference>
<dbReference type="EMBL" id="JAQAGZ010000002">
    <property type="protein sequence ID" value="MCZ8511623.1"/>
    <property type="molecule type" value="Genomic_DNA"/>
</dbReference>
<proteinExistence type="predicted"/>
<keyword evidence="4" id="KW-1185">Reference proteome</keyword>
<evidence type="ECO:0000313" key="4">
    <source>
        <dbReference type="Proteomes" id="UP001527882"/>
    </source>
</evidence>
<protein>
    <submittedName>
        <fullName evidence="3">Gfo/Idh/MocA family oxidoreductase</fullName>
    </submittedName>
</protein>
<dbReference type="Gene3D" id="3.40.50.720">
    <property type="entry name" value="NAD(P)-binding Rossmann-like Domain"/>
    <property type="match status" value="1"/>
</dbReference>
<evidence type="ECO:0000256" key="1">
    <source>
        <dbReference type="ARBA" id="ARBA00023002"/>
    </source>
</evidence>